<gene>
    <name evidence="2" type="ORF">D791_01907</name>
</gene>
<name>W9V2E9_9GAMM</name>
<accession>W9V2E9</accession>
<evidence type="ECO:0000313" key="2">
    <source>
        <dbReference type="EMBL" id="EXJ11121.1"/>
    </source>
</evidence>
<protein>
    <submittedName>
        <fullName evidence="2">Sulfate/thiosulfate transporter subunit</fullName>
    </submittedName>
</protein>
<keyword evidence="1" id="KW-0472">Membrane</keyword>
<dbReference type="EMBL" id="AONB01000008">
    <property type="protein sequence ID" value="EXJ11121.1"/>
    <property type="molecule type" value="Genomic_DNA"/>
</dbReference>
<organism evidence="2 3">
    <name type="scientific">Nitrincola nitratireducens</name>
    <dbReference type="NCBI Taxonomy" id="1229521"/>
    <lineage>
        <taxon>Bacteria</taxon>
        <taxon>Pseudomonadati</taxon>
        <taxon>Pseudomonadota</taxon>
        <taxon>Gammaproteobacteria</taxon>
        <taxon>Oceanospirillales</taxon>
        <taxon>Oceanospirillaceae</taxon>
        <taxon>Nitrincola</taxon>
    </lineage>
</organism>
<reference evidence="2 3" key="2">
    <citation type="journal article" date="2015" name="Syst. Appl. Microbiol.">
        <title>Nitrincola nitratireducens sp. nov. isolated from a haloalkaline crater lake.</title>
        <authorList>
            <person name="Singh A."/>
            <person name="Vaidya B."/>
            <person name="Tanuku N.R."/>
            <person name="Pinnaka A.K."/>
        </authorList>
    </citation>
    <scope>NUCLEOTIDE SEQUENCE [LARGE SCALE GENOMIC DNA]</scope>
    <source>
        <strain evidence="2 3">AK23</strain>
    </source>
</reference>
<dbReference type="AlphaFoldDB" id="W9V2E9"/>
<dbReference type="STRING" id="1229521.D791_01907"/>
<sequence>MPYISEVTSLMIFVRLQEYDYAGASAIASVVLMASLVLLFLINIWQAHYLRRIHGR</sequence>
<keyword evidence="1" id="KW-0812">Transmembrane</keyword>
<dbReference type="Proteomes" id="UP000019464">
    <property type="component" value="Unassembled WGS sequence"/>
</dbReference>
<dbReference type="PATRIC" id="fig|1229521.3.peg.1932"/>
<comment type="caution">
    <text evidence="2">The sequence shown here is derived from an EMBL/GenBank/DDBJ whole genome shotgun (WGS) entry which is preliminary data.</text>
</comment>
<reference evidence="3" key="1">
    <citation type="submission" date="2012-11" db="EMBL/GenBank/DDBJ databases">
        <authorList>
            <person name="Singh A."/>
            <person name="Pinnaka A.K."/>
            <person name="Vaidya B."/>
        </authorList>
    </citation>
    <scope>NUCLEOTIDE SEQUENCE [LARGE SCALE GENOMIC DNA]</scope>
    <source>
        <strain evidence="3">AK23</strain>
    </source>
</reference>
<evidence type="ECO:0000256" key="1">
    <source>
        <dbReference type="SAM" id="Phobius"/>
    </source>
</evidence>
<evidence type="ECO:0000313" key="3">
    <source>
        <dbReference type="Proteomes" id="UP000019464"/>
    </source>
</evidence>
<keyword evidence="1" id="KW-1133">Transmembrane helix</keyword>
<feature type="transmembrane region" description="Helical" evidence="1">
    <location>
        <begin position="21"/>
        <end position="42"/>
    </location>
</feature>
<keyword evidence="3" id="KW-1185">Reference proteome</keyword>
<proteinExistence type="predicted"/>